<dbReference type="InterPro" id="IPR017853">
    <property type="entry name" value="GH"/>
</dbReference>
<dbReference type="Pfam" id="PF00332">
    <property type="entry name" value="Glyco_hydro_17"/>
    <property type="match status" value="1"/>
</dbReference>
<keyword evidence="10" id="KW-1185">Reference proteome</keyword>
<dbReference type="EMBL" id="JASCZI010000874">
    <property type="protein sequence ID" value="MED6113666.1"/>
    <property type="molecule type" value="Genomic_DNA"/>
</dbReference>
<comment type="caution">
    <text evidence="9">The sequence shown here is derived from an EMBL/GenBank/DDBJ whole genome shotgun (WGS) entry which is preliminary data.</text>
</comment>
<reference evidence="9 10" key="1">
    <citation type="journal article" date="2023" name="Plants (Basel)">
        <title>Bridging the Gap: Combining Genomics and Transcriptomics Approaches to Understand Stylosanthes scabra, an Orphan Legume from the Brazilian Caatinga.</title>
        <authorList>
            <person name="Ferreira-Neto J.R.C."/>
            <person name="da Silva M.D."/>
            <person name="Binneck E."/>
            <person name="de Melo N.F."/>
            <person name="da Silva R.H."/>
            <person name="de Melo A.L.T.M."/>
            <person name="Pandolfi V."/>
            <person name="Bustamante F.O."/>
            <person name="Brasileiro-Vidal A.C."/>
            <person name="Benko-Iseppon A.M."/>
        </authorList>
    </citation>
    <scope>NUCLEOTIDE SEQUENCE [LARGE SCALE GENOMIC DNA]</scope>
    <source>
        <tissue evidence="9">Leaves</tissue>
    </source>
</reference>
<organism evidence="9 10">
    <name type="scientific">Stylosanthes scabra</name>
    <dbReference type="NCBI Taxonomy" id="79078"/>
    <lineage>
        <taxon>Eukaryota</taxon>
        <taxon>Viridiplantae</taxon>
        <taxon>Streptophyta</taxon>
        <taxon>Embryophyta</taxon>
        <taxon>Tracheophyta</taxon>
        <taxon>Spermatophyta</taxon>
        <taxon>Magnoliopsida</taxon>
        <taxon>eudicotyledons</taxon>
        <taxon>Gunneridae</taxon>
        <taxon>Pentapetalae</taxon>
        <taxon>rosids</taxon>
        <taxon>fabids</taxon>
        <taxon>Fabales</taxon>
        <taxon>Fabaceae</taxon>
        <taxon>Papilionoideae</taxon>
        <taxon>50 kb inversion clade</taxon>
        <taxon>dalbergioids sensu lato</taxon>
        <taxon>Dalbergieae</taxon>
        <taxon>Pterocarpus clade</taxon>
        <taxon>Stylosanthes</taxon>
    </lineage>
</organism>
<dbReference type="InterPro" id="IPR044965">
    <property type="entry name" value="Glyco_hydro_17_plant"/>
</dbReference>
<comment type="similarity">
    <text evidence="2 8">Belongs to the glycosyl hydrolase 17 family.</text>
</comment>
<accession>A0ABU6QPW5</accession>
<dbReference type="SUPFAM" id="SSF51445">
    <property type="entry name" value="(Trans)glycosidases"/>
    <property type="match status" value="1"/>
</dbReference>
<dbReference type="PANTHER" id="PTHR32227">
    <property type="entry name" value="GLUCAN ENDO-1,3-BETA-GLUCOSIDASE BG1-RELATED-RELATED"/>
    <property type="match status" value="1"/>
</dbReference>
<dbReference type="Gene3D" id="3.20.20.80">
    <property type="entry name" value="Glycosidases"/>
    <property type="match status" value="1"/>
</dbReference>
<name>A0ABU6QPW5_9FABA</name>
<evidence type="ECO:0000256" key="7">
    <source>
        <dbReference type="ARBA" id="ARBA00033417"/>
    </source>
</evidence>
<keyword evidence="4" id="KW-0378">Hydrolase</keyword>
<evidence type="ECO:0000313" key="9">
    <source>
        <dbReference type="EMBL" id="MED6113666.1"/>
    </source>
</evidence>
<evidence type="ECO:0000256" key="5">
    <source>
        <dbReference type="ARBA" id="ARBA00023295"/>
    </source>
</evidence>
<evidence type="ECO:0000256" key="4">
    <source>
        <dbReference type="ARBA" id="ARBA00022801"/>
    </source>
</evidence>
<keyword evidence="5" id="KW-0326">Glycosidase</keyword>
<evidence type="ECO:0000256" key="1">
    <source>
        <dbReference type="ARBA" id="ARBA00000382"/>
    </source>
</evidence>
<proteinExistence type="inferred from homology"/>
<dbReference type="InterPro" id="IPR000490">
    <property type="entry name" value="Glyco_hydro_17"/>
</dbReference>
<gene>
    <name evidence="9" type="ORF">PIB30_072939</name>
</gene>
<evidence type="ECO:0000313" key="10">
    <source>
        <dbReference type="Proteomes" id="UP001341840"/>
    </source>
</evidence>
<evidence type="ECO:0000256" key="8">
    <source>
        <dbReference type="RuleBase" id="RU004335"/>
    </source>
</evidence>
<dbReference type="EC" id="3.2.1.39" evidence="3"/>
<sequence length="104" mass="12020">MNLSLRNTMEAIYNQHFQISLNNAGIGSRVKVTVPFNADIRHILFPRIKSSFFRPEVRDLTIEIILFLYSNNAPFTVNIYPLLSLYGNDHFPFDFAFFDATTSL</sequence>
<protein>
    <recommendedName>
        <fullName evidence="3">glucan endo-1,3-beta-D-glucosidase</fullName>
        <ecNumber evidence="3">3.2.1.39</ecNumber>
    </recommendedName>
    <alternativeName>
        <fullName evidence="6">(1-&gt;3)-beta-glucan endohydrolase</fullName>
    </alternativeName>
    <alternativeName>
        <fullName evidence="7">Beta-1,3-endoglucanase</fullName>
    </alternativeName>
</protein>
<evidence type="ECO:0000256" key="3">
    <source>
        <dbReference type="ARBA" id="ARBA00012780"/>
    </source>
</evidence>
<dbReference type="Proteomes" id="UP001341840">
    <property type="component" value="Unassembled WGS sequence"/>
</dbReference>
<comment type="catalytic activity">
    <reaction evidence="1">
        <text>Hydrolysis of (1-&gt;3)-beta-D-glucosidic linkages in (1-&gt;3)-beta-D-glucans.</text>
        <dbReference type="EC" id="3.2.1.39"/>
    </reaction>
</comment>
<evidence type="ECO:0000256" key="2">
    <source>
        <dbReference type="ARBA" id="ARBA00008773"/>
    </source>
</evidence>
<evidence type="ECO:0000256" key="6">
    <source>
        <dbReference type="ARBA" id="ARBA00033335"/>
    </source>
</evidence>